<proteinExistence type="predicted"/>
<sequence length="560" mass="60741">MPRQTPPAATNSPTNSSIDMPNNADPENEEYDEQRFKNRERAYVAASRRTDRTIEARIVSAQMASRYHLRLYGRALRINEEVVRGDGIYEEIEDAEDKKRRLQLGDLTEEEQRTLASAPPGTEQYNIAQKLKREADVNREFEQLYSGVYAQMQMRNRQQQQQAAMMPHGQIPPDAFQPGQLQQVPVPPLVPPAQTMQQLQWQQQQEQQAFHMQQQQYQQPQFVSGPPQMFSSPQNQHATVVPSAGVYQQHPPAGPATMSPQSQYSNGVDNNGVSPQPMMAGVEPGLGNTARFSARSNSTPNGAEMASSLSSGSNASGAPSATVPILHRDLARHSFSSPHTNGVYPANMPALSSSVHTPGSTPSVSTPTSQEGTTYVVSPHGNFQMQSPMGSQVPRAVRQNSSSSGGIMMPAYQELAPTMDTAKLVGQTPWHNQGAALPYTVPQTGKEMPPVSSAQAVSAMPWATTYPAQDPILSTVGQGYPPTTATIDFNNGFLYQGQQHLPTTMANMAPDIPSTLSSALPAAGPHAVPMAQQLSSRIGTPGGSAGDQWTDWVQFNNDGN</sequence>
<dbReference type="EMBL" id="CAWUHD010000022">
    <property type="protein sequence ID" value="CAK7217007.1"/>
    <property type="molecule type" value="Genomic_DNA"/>
</dbReference>
<evidence type="ECO:0000313" key="3">
    <source>
        <dbReference type="Proteomes" id="UP001642482"/>
    </source>
</evidence>
<feature type="compositionally biased region" description="Polar residues" evidence="1">
    <location>
        <begin position="7"/>
        <end position="20"/>
    </location>
</feature>
<feature type="region of interest" description="Disordered" evidence="1">
    <location>
        <begin position="1"/>
        <end position="37"/>
    </location>
</feature>
<feature type="region of interest" description="Disordered" evidence="1">
    <location>
        <begin position="349"/>
        <end position="372"/>
    </location>
</feature>
<name>A0ABP0BBZ3_9PEZI</name>
<comment type="caution">
    <text evidence="2">The sequence shown here is derived from an EMBL/GenBank/DDBJ whole genome shotgun (WGS) entry which is preliminary data.</text>
</comment>
<feature type="compositionally biased region" description="Polar residues" evidence="1">
    <location>
        <begin position="290"/>
        <end position="301"/>
    </location>
</feature>
<keyword evidence="3" id="KW-1185">Reference proteome</keyword>
<gene>
    <name evidence="2" type="ORF">SEUCBS140593_003059</name>
</gene>
<feature type="compositionally biased region" description="Polar residues" evidence="1">
    <location>
        <begin position="258"/>
        <end position="274"/>
    </location>
</feature>
<organism evidence="2 3">
    <name type="scientific">Sporothrix eucalyptigena</name>
    <dbReference type="NCBI Taxonomy" id="1812306"/>
    <lineage>
        <taxon>Eukaryota</taxon>
        <taxon>Fungi</taxon>
        <taxon>Dikarya</taxon>
        <taxon>Ascomycota</taxon>
        <taxon>Pezizomycotina</taxon>
        <taxon>Sordariomycetes</taxon>
        <taxon>Sordariomycetidae</taxon>
        <taxon>Ophiostomatales</taxon>
        <taxon>Ophiostomataceae</taxon>
        <taxon>Sporothrix</taxon>
    </lineage>
</organism>
<reference evidence="2 3" key="1">
    <citation type="submission" date="2024-01" db="EMBL/GenBank/DDBJ databases">
        <authorList>
            <person name="Allen C."/>
            <person name="Tagirdzhanova G."/>
        </authorList>
    </citation>
    <scope>NUCLEOTIDE SEQUENCE [LARGE SCALE GENOMIC DNA]</scope>
</reference>
<dbReference type="Proteomes" id="UP001642482">
    <property type="component" value="Unassembled WGS sequence"/>
</dbReference>
<accession>A0ABP0BBZ3</accession>
<evidence type="ECO:0000256" key="1">
    <source>
        <dbReference type="SAM" id="MobiDB-lite"/>
    </source>
</evidence>
<feature type="compositionally biased region" description="Low complexity" evidence="1">
    <location>
        <begin position="302"/>
        <end position="321"/>
    </location>
</feature>
<protein>
    <submittedName>
        <fullName evidence="2">Uncharacterized protein</fullName>
    </submittedName>
</protein>
<feature type="region of interest" description="Disordered" evidence="1">
    <location>
        <begin position="250"/>
        <end position="321"/>
    </location>
</feature>
<evidence type="ECO:0000313" key="2">
    <source>
        <dbReference type="EMBL" id="CAK7217007.1"/>
    </source>
</evidence>
<feature type="compositionally biased region" description="Low complexity" evidence="1">
    <location>
        <begin position="352"/>
        <end position="369"/>
    </location>
</feature>